<keyword evidence="1" id="KW-0472">Membrane</keyword>
<evidence type="ECO:0000313" key="3">
    <source>
        <dbReference type="Proteomes" id="UP001146793"/>
    </source>
</evidence>
<gene>
    <name evidence="2" type="ORF">M0812_14200</name>
</gene>
<feature type="transmembrane region" description="Helical" evidence="1">
    <location>
        <begin position="20"/>
        <end position="41"/>
    </location>
</feature>
<dbReference type="Proteomes" id="UP001146793">
    <property type="component" value="Unassembled WGS sequence"/>
</dbReference>
<proteinExistence type="predicted"/>
<feature type="transmembrane region" description="Helical" evidence="1">
    <location>
        <begin position="168"/>
        <end position="190"/>
    </location>
</feature>
<keyword evidence="1" id="KW-1133">Transmembrane helix</keyword>
<keyword evidence="1" id="KW-0812">Transmembrane</keyword>
<accession>A0AAV7ZES3</accession>
<reference evidence="2" key="1">
    <citation type="submission" date="2022-08" db="EMBL/GenBank/DDBJ databases">
        <title>Novel sulphate-reducing endosymbionts in the free-living metamonad Anaeramoeba.</title>
        <authorList>
            <person name="Jerlstrom-Hultqvist J."/>
            <person name="Cepicka I."/>
            <person name="Gallot-Lavallee L."/>
            <person name="Salas-Leiva D."/>
            <person name="Curtis B.A."/>
            <person name="Zahonova K."/>
            <person name="Pipaliya S."/>
            <person name="Dacks J."/>
            <person name="Roger A.J."/>
        </authorList>
    </citation>
    <scope>NUCLEOTIDE SEQUENCE</scope>
    <source>
        <strain evidence="2">Busselton2</strain>
    </source>
</reference>
<dbReference type="AlphaFoldDB" id="A0AAV7ZES3"/>
<evidence type="ECO:0000313" key="2">
    <source>
        <dbReference type="EMBL" id="KAJ3440532.1"/>
    </source>
</evidence>
<evidence type="ECO:0000256" key="1">
    <source>
        <dbReference type="SAM" id="Phobius"/>
    </source>
</evidence>
<feature type="transmembrane region" description="Helical" evidence="1">
    <location>
        <begin position="53"/>
        <end position="77"/>
    </location>
</feature>
<comment type="caution">
    <text evidence="2">The sequence shown here is derived from an EMBL/GenBank/DDBJ whole genome shotgun (WGS) entry which is preliminary data.</text>
</comment>
<dbReference type="EMBL" id="JANTQA010000030">
    <property type="protein sequence ID" value="KAJ3440532.1"/>
    <property type="molecule type" value="Genomic_DNA"/>
</dbReference>
<name>A0AAV7ZES3_9EUKA</name>
<feature type="transmembrane region" description="Helical" evidence="1">
    <location>
        <begin position="118"/>
        <end position="136"/>
    </location>
</feature>
<sequence length="236" mass="27359">MQLSEFIMWRQEGVCNGMNQFGMLIGACALCFQPVFLIFTFRYTGPKINRIRLLVPFWYSIIRVVVQIGSTTIVMFFSDKYPNWANGDSLFGGNKLCGKPGPLGHLIWSIPQRKCGTTHPSAFLYFLLLFTGIFAIPHLRGIIYTLILMVSLIFTFKAANFTNESGSFWCYVVVFVFSGRFFLILIDLVYKKVKKKRCEFIWTYLVFSDPNFDVKKNQEKIKKKKKKKSKKSKLKN</sequence>
<protein>
    <submittedName>
        <fullName evidence="2">Uncharacterized protein</fullName>
    </submittedName>
</protein>
<organism evidence="2 3">
    <name type="scientific">Anaeramoeba flamelloides</name>
    <dbReference type="NCBI Taxonomy" id="1746091"/>
    <lineage>
        <taxon>Eukaryota</taxon>
        <taxon>Metamonada</taxon>
        <taxon>Anaeramoebidae</taxon>
        <taxon>Anaeramoeba</taxon>
    </lineage>
</organism>